<dbReference type="RefSeq" id="WP_038502553.1">
    <property type="nucleotide sequence ID" value="NZ_CP007490.1"/>
</dbReference>
<evidence type="ECO:0000313" key="4">
    <source>
        <dbReference type="Proteomes" id="UP000067708"/>
    </source>
</evidence>
<dbReference type="HOGENOM" id="CLU_091328_1_0_11"/>
<dbReference type="InterPro" id="IPR021403">
    <property type="entry name" value="DUF3043"/>
</dbReference>
<dbReference type="Pfam" id="PF11241">
    <property type="entry name" value="DUF3043"/>
    <property type="match status" value="1"/>
</dbReference>
<feature type="transmembrane region" description="Helical" evidence="2">
    <location>
        <begin position="109"/>
        <end position="131"/>
    </location>
</feature>
<evidence type="ECO:0000256" key="1">
    <source>
        <dbReference type="SAM" id="MobiDB-lite"/>
    </source>
</evidence>
<dbReference type="OrthoDB" id="5194448at2"/>
<feature type="compositionally biased region" description="Basic and acidic residues" evidence="1">
    <location>
        <begin position="35"/>
        <end position="44"/>
    </location>
</feature>
<organism evidence="3 4">
    <name type="scientific">Rhodoluna lacicola</name>
    <dbReference type="NCBI Taxonomy" id="529884"/>
    <lineage>
        <taxon>Bacteria</taxon>
        <taxon>Bacillati</taxon>
        <taxon>Actinomycetota</taxon>
        <taxon>Actinomycetes</taxon>
        <taxon>Micrococcales</taxon>
        <taxon>Microbacteriaceae</taxon>
        <taxon>Luna cluster</taxon>
        <taxon>Luna-1 subcluster</taxon>
        <taxon>Rhodoluna</taxon>
    </lineage>
</organism>
<dbReference type="STRING" id="529884.Rhola_00008440"/>
<feature type="transmembrane region" description="Helical" evidence="2">
    <location>
        <begin position="84"/>
        <end position="103"/>
    </location>
</feature>
<dbReference type="EMBL" id="CP007490">
    <property type="protein sequence ID" value="AIC47646.1"/>
    <property type="molecule type" value="Genomic_DNA"/>
</dbReference>
<evidence type="ECO:0008006" key="5">
    <source>
        <dbReference type="Google" id="ProtNLM"/>
    </source>
</evidence>
<name>A0A060JCU7_9MICO</name>
<dbReference type="KEGG" id="rla:Rhola_00008440"/>
<keyword evidence="2" id="KW-1133">Transmembrane helix</keyword>
<gene>
    <name evidence="3" type="ORF">Rhola_00008440</name>
</gene>
<sequence>MTEQDSKSTGKGRATPSRKQQEAANIRPLVGNKSPEAKKADKARIREERLKARNGMAAGEEKYLGARDRGPQRKFVRNYVDSRFSLGELMMPALLVVILISAIDSYVVQLATLLTMWTLFIGVAVNGWILGRGAVKALEAKYGASKVESGLKWYAGMRSIQMRAMRLPKPQVKRGTKVAP</sequence>
<dbReference type="eggNOG" id="ENOG5031D67">
    <property type="taxonomic scope" value="Bacteria"/>
</dbReference>
<dbReference type="AlphaFoldDB" id="A0A060JCU7"/>
<proteinExistence type="predicted"/>
<evidence type="ECO:0000256" key="2">
    <source>
        <dbReference type="SAM" id="Phobius"/>
    </source>
</evidence>
<accession>A0A060JCU7</accession>
<keyword evidence="2" id="KW-0472">Membrane</keyword>
<reference evidence="3 4" key="1">
    <citation type="journal article" date="2014" name="Int. J. Syst. Evol. Microbiol.">
        <title>Rhodoluna lacicola gen. nov., sp. nov., a planktonic freshwater bacterium with stream-lined genome.</title>
        <authorList>
            <person name="Hahn M."/>
            <person name="Schmidt J."/>
            <person name="Taipale S.J."/>
            <person name="Doolittle W.F."/>
            <person name="Koll U."/>
        </authorList>
    </citation>
    <scope>NUCLEOTIDE SEQUENCE [LARGE SCALE GENOMIC DNA]</scope>
    <source>
        <strain evidence="3 4">MWH-Ta8</strain>
    </source>
</reference>
<feature type="region of interest" description="Disordered" evidence="1">
    <location>
        <begin position="1"/>
        <end position="44"/>
    </location>
</feature>
<evidence type="ECO:0000313" key="3">
    <source>
        <dbReference type="EMBL" id="AIC47646.1"/>
    </source>
</evidence>
<keyword evidence="2" id="KW-0812">Transmembrane</keyword>
<protein>
    <recommendedName>
        <fullName evidence="5">DUF3043 domain-containing protein</fullName>
    </recommendedName>
</protein>
<keyword evidence="4" id="KW-1185">Reference proteome</keyword>
<dbReference type="Proteomes" id="UP000067708">
    <property type="component" value="Chromosome"/>
</dbReference>